<protein>
    <submittedName>
        <fullName evidence="1">YpjG family protein</fullName>
    </submittedName>
</protein>
<dbReference type="Proteomes" id="UP000031552">
    <property type="component" value="Unassembled WGS sequence"/>
</dbReference>
<comment type="caution">
    <text evidence="1">The sequence shown here is derived from an EMBL/GenBank/DDBJ whole genome shotgun (WGS) entry which is preliminary data.</text>
</comment>
<dbReference type="Gene3D" id="3.40.50.10320">
    <property type="entry name" value="LmbE-like"/>
    <property type="match status" value="1"/>
</dbReference>
<dbReference type="OrthoDB" id="9778719at2"/>
<dbReference type="STRING" id="1437425.CSEC_0083"/>
<dbReference type="InterPro" id="IPR024078">
    <property type="entry name" value="LmbE-like_dom_sf"/>
</dbReference>
<dbReference type="SUPFAM" id="SSF102588">
    <property type="entry name" value="LmbE-like"/>
    <property type="match status" value="1"/>
</dbReference>
<dbReference type="InterPro" id="IPR003737">
    <property type="entry name" value="GlcNAc_PI_deacetylase-related"/>
</dbReference>
<evidence type="ECO:0000313" key="2">
    <source>
        <dbReference type="Proteomes" id="UP000031552"/>
    </source>
</evidence>
<accession>A0A090CXR7</accession>
<dbReference type="PANTHER" id="PTHR12993">
    <property type="entry name" value="N-ACETYLGLUCOSAMINYL-PHOSPHATIDYLINOSITOL DE-N-ACETYLASE-RELATED"/>
    <property type="match status" value="1"/>
</dbReference>
<name>A0A090CXR7_9BACT</name>
<dbReference type="AlphaFoldDB" id="A0A090CXR7"/>
<proteinExistence type="predicted"/>
<sequence>MTNFVDILAIGAHPDDVDFGAGAILLKMAAKGRKIAILDVTSGEMGTHGNAKIREKESLKAGKFLKADRFFLHLSDTKLGDTLEIRQELTSWIRKLKPKLVLAPDFQKEMNHPDHAALGLAVRAAARFARFPKILPDLKPHRVEGVLHYHYPTNRMPDFLFDVSDFTEKWVQVMKCFESQLKTLDYIDRNLKAASYFGSLVGVPYAQGLSKHNPILVGDLLEVSKGTLEI</sequence>
<evidence type="ECO:0000313" key="1">
    <source>
        <dbReference type="EMBL" id="CDR32927.1"/>
    </source>
</evidence>
<dbReference type="eggNOG" id="COG2120">
    <property type="taxonomic scope" value="Bacteria"/>
</dbReference>
<dbReference type="PANTHER" id="PTHR12993:SF30">
    <property type="entry name" value="N-ACETYL-ALPHA-D-GLUCOSAMINYL L-MALATE DEACETYLASE 1"/>
    <property type="match status" value="1"/>
</dbReference>
<dbReference type="GO" id="GO:0016811">
    <property type="term" value="F:hydrolase activity, acting on carbon-nitrogen (but not peptide) bonds, in linear amides"/>
    <property type="evidence" value="ECO:0007669"/>
    <property type="project" value="TreeGrafter"/>
</dbReference>
<dbReference type="EMBL" id="CCEJ010000001">
    <property type="protein sequence ID" value="CDR32927.1"/>
    <property type="molecule type" value="Genomic_DNA"/>
</dbReference>
<reference evidence="1" key="1">
    <citation type="submission" date="2013-12" db="EMBL/GenBank/DDBJ databases">
        <authorList>
            <person name="Linke B."/>
        </authorList>
    </citation>
    <scope>NUCLEOTIDE SEQUENCE [LARGE SCALE GENOMIC DNA]</scope>
    <source>
        <strain evidence="1">CRIB-18</strain>
    </source>
</reference>
<organism evidence="1 2">
    <name type="scientific">Candidatus Criblamydia sequanensis CRIB-18</name>
    <dbReference type="NCBI Taxonomy" id="1437425"/>
    <lineage>
        <taxon>Bacteria</taxon>
        <taxon>Pseudomonadati</taxon>
        <taxon>Chlamydiota</taxon>
        <taxon>Chlamydiia</taxon>
        <taxon>Parachlamydiales</taxon>
        <taxon>Candidatus Criblamydiaceae</taxon>
        <taxon>Candidatus Criblamydia</taxon>
    </lineage>
</organism>
<gene>
    <name evidence="1" type="ORF">CSEC_0083</name>
</gene>
<keyword evidence="2" id="KW-1185">Reference proteome</keyword>
<dbReference type="RefSeq" id="WP_053331647.1">
    <property type="nucleotide sequence ID" value="NZ_CCEJ010000001.1"/>
</dbReference>
<reference evidence="1" key="2">
    <citation type="submission" date="2014-09" db="EMBL/GenBank/DDBJ databases">
        <title>Criblamydia sequanensis harbors a mega-plasmid encoding arsenite resistance.</title>
        <authorList>
            <person name="Bertelli C."/>
            <person name="Goesmann A."/>
            <person name="Greub G."/>
        </authorList>
    </citation>
    <scope>NUCLEOTIDE SEQUENCE [LARGE SCALE GENOMIC DNA]</scope>
    <source>
        <strain evidence="1">CRIB-18</strain>
    </source>
</reference>
<dbReference type="Pfam" id="PF02585">
    <property type="entry name" value="PIG-L"/>
    <property type="match status" value="1"/>
</dbReference>